<evidence type="ECO:0008006" key="2">
    <source>
        <dbReference type="Google" id="ProtNLM"/>
    </source>
</evidence>
<dbReference type="AlphaFoldDB" id="J9D7J4"/>
<dbReference type="EMBL" id="AMCI01000552">
    <property type="protein sequence ID" value="EJX08741.1"/>
    <property type="molecule type" value="Genomic_DNA"/>
</dbReference>
<dbReference type="Pfam" id="PF05402">
    <property type="entry name" value="PqqD"/>
    <property type="match status" value="1"/>
</dbReference>
<evidence type="ECO:0000313" key="1">
    <source>
        <dbReference type="EMBL" id="EJX08741.1"/>
    </source>
</evidence>
<proteinExistence type="predicted"/>
<comment type="caution">
    <text evidence="1">The sequence shown here is derived from an EMBL/GenBank/DDBJ whole genome shotgun (WGS) entry which is preliminary data.</text>
</comment>
<accession>J9D7J4</accession>
<dbReference type="InterPro" id="IPR008792">
    <property type="entry name" value="PQQD"/>
</dbReference>
<reference evidence="1" key="1">
    <citation type="journal article" date="2012" name="PLoS ONE">
        <title>Gene sets for utilization of primary and secondary nutrition supplies in the distal gut of endangered iberian lynx.</title>
        <authorList>
            <person name="Alcaide M."/>
            <person name="Messina E."/>
            <person name="Richter M."/>
            <person name="Bargiela R."/>
            <person name="Peplies J."/>
            <person name="Huws S.A."/>
            <person name="Newbold C.J."/>
            <person name="Golyshin P.N."/>
            <person name="Simon M.A."/>
            <person name="Lopez G."/>
            <person name="Yakimov M.M."/>
            <person name="Ferrer M."/>
        </authorList>
    </citation>
    <scope>NUCLEOTIDE SEQUENCE</scope>
</reference>
<organism evidence="1">
    <name type="scientific">gut metagenome</name>
    <dbReference type="NCBI Taxonomy" id="749906"/>
    <lineage>
        <taxon>unclassified sequences</taxon>
        <taxon>metagenomes</taxon>
        <taxon>organismal metagenomes</taxon>
    </lineage>
</organism>
<gene>
    <name evidence="1" type="ORF">EVA_03177</name>
</gene>
<protein>
    <recommendedName>
        <fullName evidence="2">PqqD family protein</fullName>
    </recommendedName>
</protein>
<name>J9D7J4_9ZZZZ</name>
<sequence length="89" mass="9789">MKINENFKVRAIAGENLIVKQGAQTADMTKIISLNDSALLLWNALNGREFTLDDAAAVLVDTYGIDPERARQDAQAWADSLIQCGVMHE</sequence>